<dbReference type="AlphaFoldDB" id="A0A4P7GL38"/>
<keyword evidence="1" id="KW-0732">Signal</keyword>
<sequence length="187" mass="19637">MARIRPSVLSVIALVLVAPLLSAPPAQAAGTTYISFEDRPLRCSFDDTQPLRGHYAAAKFRGPTATGGGAVLDTCGGFGVAPRTGSRFLAFNTGGQLANGGVPRGPERISLTTRQKRVTIWVSQTGTSVGDATFRLVARRRGTVVARATRTTDTAAWVRLTVRVRRGIDAVTLSAPGEPDGCGSRTT</sequence>
<keyword evidence="3" id="KW-1185">Reference proteome</keyword>
<evidence type="ECO:0000313" key="2">
    <source>
        <dbReference type="EMBL" id="QBR92401.1"/>
    </source>
</evidence>
<protein>
    <submittedName>
        <fullName evidence="2">Uncharacterized protein</fullName>
    </submittedName>
</protein>
<dbReference type="RefSeq" id="WP_135076593.1">
    <property type="nucleotide sequence ID" value="NZ_CP038267.1"/>
</dbReference>
<feature type="signal peptide" evidence="1">
    <location>
        <begin position="1"/>
        <end position="28"/>
    </location>
</feature>
<dbReference type="EMBL" id="CP038267">
    <property type="protein sequence ID" value="QBR92401.1"/>
    <property type="molecule type" value="Genomic_DNA"/>
</dbReference>
<evidence type="ECO:0000256" key="1">
    <source>
        <dbReference type="SAM" id="SignalP"/>
    </source>
</evidence>
<name>A0A4P7GL38_9ACTN</name>
<feature type="chain" id="PRO_5020263703" evidence="1">
    <location>
        <begin position="29"/>
        <end position="187"/>
    </location>
</feature>
<accession>A0A4P7GL38</accession>
<proteinExistence type="predicted"/>
<gene>
    <name evidence="2" type="ORF">EXE57_08955</name>
</gene>
<organism evidence="2 3">
    <name type="scientific">Nocardioides euryhalodurans</name>
    <dbReference type="NCBI Taxonomy" id="2518370"/>
    <lineage>
        <taxon>Bacteria</taxon>
        <taxon>Bacillati</taxon>
        <taxon>Actinomycetota</taxon>
        <taxon>Actinomycetes</taxon>
        <taxon>Propionibacteriales</taxon>
        <taxon>Nocardioidaceae</taxon>
        <taxon>Nocardioides</taxon>
    </lineage>
</organism>
<dbReference type="OrthoDB" id="8565395at2"/>
<dbReference type="KEGG" id="noy:EXE57_08955"/>
<reference evidence="2 3" key="1">
    <citation type="submission" date="2019-03" db="EMBL/GenBank/DDBJ databases">
        <title>Three New Species of Nocardioides, Nocardioides euryhalodurans sp. nov., Nocardioides seonyuensis sp. nov. and Nocardioides eburneoflavus sp. nov., Iolated from Soil.</title>
        <authorList>
            <person name="Roh S.G."/>
            <person name="Lee C."/>
            <person name="Kim M.-K."/>
            <person name="Kim S.B."/>
        </authorList>
    </citation>
    <scope>NUCLEOTIDE SEQUENCE [LARGE SCALE GENOMIC DNA]</scope>
    <source>
        <strain evidence="2 3">MMS17-SY117</strain>
    </source>
</reference>
<dbReference type="Proteomes" id="UP000294894">
    <property type="component" value="Chromosome"/>
</dbReference>
<evidence type="ECO:0000313" key="3">
    <source>
        <dbReference type="Proteomes" id="UP000294894"/>
    </source>
</evidence>